<name>S7W7L1_SPRLO</name>
<evidence type="ECO:0000313" key="1">
    <source>
        <dbReference type="EMBL" id="EPR78855.1"/>
    </source>
</evidence>
<organism evidence="1 2">
    <name type="scientific">Spraguea lophii (strain 42_110)</name>
    <name type="common">Microsporidian parasite</name>
    <dbReference type="NCBI Taxonomy" id="1358809"/>
    <lineage>
        <taxon>Eukaryota</taxon>
        <taxon>Fungi</taxon>
        <taxon>Fungi incertae sedis</taxon>
        <taxon>Microsporidia</taxon>
        <taxon>Spragueidae</taxon>
        <taxon>Spraguea</taxon>
    </lineage>
</organism>
<dbReference type="VEuPathDB" id="MicrosporidiaDB:SLOPH_997"/>
<proteinExistence type="predicted"/>
<dbReference type="AlphaFoldDB" id="S7W7L1"/>
<sequence>MILIGKGVYNNIFCQIFIEENFTLKNNLIINSDNYTTELYSIINKVINLNEKMCITVVLINLKENNDDCILVDMVNSFSIAVLRSGLSVNDIVVGCEGSVVLYNKKIIIYQESNITGDIECIKNKILEEALSGIS</sequence>
<dbReference type="InParanoid" id="S7W7L1"/>
<reference evidence="2" key="1">
    <citation type="journal article" date="2013" name="PLoS Genet.">
        <title>The genome of Spraguea lophii and the basis of host-microsporidian interactions.</title>
        <authorList>
            <person name="Campbell S.E."/>
            <person name="Williams T.A."/>
            <person name="Yousuf A."/>
            <person name="Soanes D.M."/>
            <person name="Paszkiewicz K.H."/>
            <person name="Williams B.A.P."/>
        </authorList>
    </citation>
    <scope>NUCLEOTIDE SEQUENCE [LARGE SCALE GENOMIC DNA]</scope>
    <source>
        <strain evidence="2">42_110</strain>
    </source>
</reference>
<evidence type="ECO:0000313" key="2">
    <source>
        <dbReference type="Proteomes" id="UP000014978"/>
    </source>
</evidence>
<gene>
    <name evidence="1" type="ORF">SLOPH_997</name>
</gene>
<keyword evidence="2" id="KW-1185">Reference proteome</keyword>
<accession>S7W7L1</accession>
<dbReference type="EMBL" id="ATCN01000524">
    <property type="protein sequence ID" value="EPR78855.1"/>
    <property type="molecule type" value="Genomic_DNA"/>
</dbReference>
<dbReference type="HOGENOM" id="CLU_1887115_0_0_1"/>
<dbReference type="Proteomes" id="UP000014978">
    <property type="component" value="Unassembled WGS sequence"/>
</dbReference>
<comment type="caution">
    <text evidence="1">The sequence shown here is derived from an EMBL/GenBank/DDBJ whole genome shotgun (WGS) entry which is preliminary data.</text>
</comment>
<protein>
    <submittedName>
        <fullName evidence="1">Uncharacterized protein</fullName>
    </submittedName>
</protein>